<evidence type="ECO:0000259" key="2">
    <source>
        <dbReference type="Pfam" id="PF26078"/>
    </source>
</evidence>
<dbReference type="EMBL" id="FTNK01000011">
    <property type="protein sequence ID" value="SIR35232.1"/>
    <property type="molecule type" value="Genomic_DNA"/>
</dbReference>
<dbReference type="Pfam" id="PF26078">
    <property type="entry name" value="Baseplate_J_M"/>
    <property type="match status" value="1"/>
</dbReference>
<dbReference type="PANTHER" id="PTHR35862:SF1">
    <property type="entry name" value="FELS-2 PROPHAGE PROTEIN"/>
    <property type="match status" value="1"/>
</dbReference>
<dbReference type="RefSeq" id="WP_068583952.1">
    <property type="nucleotide sequence ID" value="NZ_FTNK01000011.1"/>
</dbReference>
<dbReference type="InterPro" id="IPR014507">
    <property type="entry name" value="Baseplate_assembly_J_pred"/>
</dbReference>
<evidence type="ECO:0000259" key="1">
    <source>
        <dbReference type="Pfam" id="PF04865"/>
    </source>
</evidence>
<dbReference type="Pfam" id="PF04865">
    <property type="entry name" value="Baseplate_J"/>
    <property type="match status" value="1"/>
</dbReference>
<accession>A0ABY1K782</accession>
<organism evidence="4 5">
    <name type="scientific">Paenibacillus macquariensis</name>
    <dbReference type="NCBI Taxonomy" id="948756"/>
    <lineage>
        <taxon>Bacteria</taxon>
        <taxon>Bacillati</taxon>
        <taxon>Bacillota</taxon>
        <taxon>Bacilli</taxon>
        <taxon>Bacillales</taxon>
        <taxon>Paenibacillaceae</taxon>
        <taxon>Paenibacillus</taxon>
    </lineage>
</organism>
<dbReference type="InterPro" id="IPR006949">
    <property type="entry name" value="Barrel_Baseplate_J-like"/>
</dbReference>
<feature type="domain" description="Baseplate J-like central" evidence="2">
    <location>
        <begin position="207"/>
        <end position="279"/>
    </location>
</feature>
<evidence type="ECO:0000259" key="3">
    <source>
        <dbReference type="Pfam" id="PF26079"/>
    </source>
</evidence>
<sequence length="375" mass="40651">MGFVELPEISFVDTDVTSILNTALRSLELETGRILNKADPERILFLALMNIIIQQRHLIDQAKKADLLPVARGVMLDYIGSLYNNVRLASSSSRTTIKFTLSTPLTSAQIIPMSTRVGPQGGDGTVYFSTIETVVIDPGDTSIEIISTANIPGDVGNGFLIGQLNVLIDPLPFIQSVTNVTESGGGADVESDDAYRDRIRLTPESFSTAGPRDGYVYWAKTANPAIVDVALASPEPYSVVVVPLMLGGEIPTPDILDAVEVAVNDRTRRPLTDFVTVKPPELVSYNITLTYYINRERSAESSDIQAAIDSAIKSFSLWQKSKLGRAINPSELIGRIMAAGALRVEVISPNYMELASLQVARENDVTITYGGLDDD</sequence>
<keyword evidence="5" id="KW-1185">Reference proteome</keyword>
<comment type="caution">
    <text evidence="4">The sequence shown here is derived from an EMBL/GenBank/DDBJ whole genome shotgun (WGS) entry which is preliminary data.</text>
</comment>
<feature type="domain" description="Baseplate J-like C-terminal" evidence="3">
    <location>
        <begin position="285"/>
        <end position="368"/>
    </location>
</feature>
<proteinExistence type="predicted"/>
<dbReference type="Proteomes" id="UP000186666">
    <property type="component" value="Unassembled WGS sequence"/>
</dbReference>
<dbReference type="InterPro" id="IPR052726">
    <property type="entry name" value="Phage_Baseplate_Hub"/>
</dbReference>
<evidence type="ECO:0000313" key="4">
    <source>
        <dbReference type="EMBL" id="SIR35232.1"/>
    </source>
</evidence>
<gene>
    <name evidence="4" type="ORF">SAMN05421578_111157</name>
</gene>
<dbReference type="PANTHER" id="PTHR35862">
    <property type="entry name" value="FELS-2 PROPHAGE PROTEIN"/>
    <property type="match status" value="1"/>
</dbReference>
<dbReference type="InterPro" id="IPR058530">
    <property type="entry name" value="Baseplate_J-like_C"/>
</dbReference>
<dbReference type="InterPro" id="IPR058531">
    <property type="entry name" value="Baseplate_J_M"/>
</dbReference>
<protein>
    <submittedName>
        <fullName evidence="4">Phage-related baseplate assembly protein</fullName>
    </submittedName>
</protein>
<feature type="domain" description="Baseplate protein J-like barrel" evidence="1">
    <location>
        <begin position="96"/>
        <end position="186"/>
    </location>
</feature>
<dbReference type="Pfam" id="PF26079">
    <property type="entry name" value="Baseplate_J_C"/>
    <property type="match status" value="1"/>
</dbReference>
<reference evidence="4 5" key="1">
    <citation type="submission" date="2017-01" db="EMBL/GenBank/DDBJ databases">
        <authorList>
            <person name="Varghese N."/>
            <person name="Submissions S."/>
        </authorList>
    </citation>
    <scope>NUCLEOTIDE SEQUENCE [LARGE SCALE GENOMIC DNA]</scope>
    <source>
        <strain evidence="4 5">ATCC 23464</strain>
    </source>
</reference>
<name>A0ABY1K782_9BACL</name>
<dbReference type="PIRSF" id="PIRSF020481">
    <property type="entry name" value="BAP"/>
    <property type="match status" value="1"/>
</dbReference>
<evidence type="ECO:0000313" key="5">
    <source>
        <dbReference type="Proteomes" id="UP000186666"/>
    </source>
</evidence>